<feature type="domain" description="Histidine kinase" evidence="12">
    <location>
        <begin position="578"/>
        <end position="783"/>
    </location>
</feature>
<dbReference type="InterPro" id="IPR000700">
    <property type="entry name" value="PAS-assoc_C"/>
</dbReference>
<dbReference type="InterPro" id="IPR005467">
    <property type="entry name" value="His_kinase_dom"/>
</dbReference>
<dbReference type="Gene3D" id="3.30.565.10">
    <property type="entry name" value="Histidine kinase-like ATPase, C-terminal domain"/>
    <property type="match status" value="1"/>
</dbReference>
<dbReference type="Gene3D" id="1.10.287.130">
    <property type="match status" value="1"/>
</dbReference>
<dbReference type="InterPro" id="IPR036890">
    <property type="entry name" value="HATPase_C_sf"/>
</dbReference>
<keyword evidence="8" id="KW-0902">Two-component regulatory system</keyword>
<sequence>MMSLSRFIGVITPYLDGSLYGGFLYELNRIVIERGYRLLVMKTPKTNSDYSIPLATVHAAAWIVFDYSLNENIVNELKRLNRPIVGINHHSVHYPSIHFANEEGMELAVEHLFQHGHRRIAFVGNMMNLSTKKRYSGYVNASERLGIPLDPNLLVVIGNDAQSGGYHVADMIVNGELDCTAVVSNNDITAIAIIDRLKKEGYRIPEDIAVMGYDYNPLAEHTDPAVSTVKPPLADTAKHSMDLLEEGMVTGLMQTEHIRMQMTLLPRGSCGCSHENANGLGNQGKLFHSYQLLNQSMSANRTIHYLSYRDATKLNNLSWMHSLQCIWGCYGQWFNEPSERGRMYVKHYYTKDDIAVPTDEIVCSPMEFPPLHCIPKELLDDPGNIISIHPVIPNERDWGVMAMLHPIDESWSYFKSDTITYSMHRLATAWEKEDLLAQLRKTNHMLEAVSKAAMDAIFEWSVEEKRFLWSERVNEFFQRPPVTDADLLSLVHPEDRAAVQAALFDQAQMEQPIRLEYRIKQPDGNYLWVECNGQIIRELEEQRVRLIGSIRDISERKGAEELLRRSEKLSVIGQLAAGVAHEIRNPLTCLKGFTQLLKTRYQEKNIPYIDIMESELDRINFIVTEFMSLAKPHLSHFSLKDIAHIITSVVSILETQAILTGVQIITRFESELPPILCEENQLKQLFVNLLKNAIEAMPKGGNVYVDVALGNANALRVQVKDEGHGISSEIIQKVGEPFFTTKEKGTGLGLMISHRIVEAHGGTMNIGSSSEGTVVEIMLPLYMSSPNAEASSSGFVYQ</sequence>
<dbReference type="CDD" id="cd00130">
    <property type="entry name" value="PAS"/>
    <property type="match status" value="1"/>
</dbReference>
<dbReference type="Gene3D" id="3.30.450.20">
    <property type="entry name" value="PAS domain"/>
    <property type="match status" value="1"/>
</dbReference>
<evidence type="ECO:0000256" key="6">
    <source>
        <dbReference type="ARBA" id="ARBA00022777"/>
    </source>
</evidence>
<evidence type="ECO:0000256" key="1">
    <source>
        <dbReference type="ARBA" id="ARBA00000085"/>
    </source>
</evidence>
<keyword evidence="6" id="KW-0418">Kinase</keyword>
<keyword evidence="9" id="KW-0805">Transcription regulation</keyword>
<proteinExistence type="predicted"/>
<evidence type="ECO:0000256" key="7">
    <source>
        <dbReference type="ARBA" id="ARBA00022840"/>
    </source>
</evidence>
<gene>
    <name evidence="14" type="ORF">ACFQ4B_26260</name>
</gene>
<accession>A0ABW3UTN1</accession>
<evidence type="ECO:0000259" key="12">
    <source>
        <dbReference type="PROSITE" id="PS50109"/>
    </source>
</evidence>
<reference evidence="15" key="1">
    <citation type="journal article" date="2019" name="Int. J. Syst. Evol. Microbiol.">
        <title>The Global Catalogue of Microorganisms (GCM) 10K type strain sequencing project: providing services to taxonomists for standard genome sequencing and annotation.</title>
        <authorList>
            <consortium name="The Broad Institute Genomics Platform"/>
            <consortium name="The Broad Institute Genome Sequencing Center for Infectious Disease"/>
            <person name="Wu L."/>
            <person name="Ma J."/>
        </authorList>
    </citation>
    <scope>NUCLEOTIDE SEQUENCE [LARGE SCALE GENOMIC DNA]</scope>
    <source>
        <strain evidence="15">CCUG 53270</strain>
    </source>
</reference>
<dbReference type="SMART" id="SM00388">
    <property type="entry name" value="HisKA"/>
    <property type="match status" value="1"/>
</dbReference>
<dbReference type="CDD" id="cd00075">
    <property type="entry name" value="HATPase"/>
    <property type="match status" value="1"/>
</dbReference>
<protein>
    <recommendedName>
        <fullName evidence="2">histidine kinase</fullName>
        <ecNumber evidence="2">2.7.13.3</ecNumber>
    </recommendedName>
</protein>
<evidence type="ECO:0000256" key="10">
    <source>
        <dbReference type="ARBA" id="ARBA00023125"/>
    </source>
</evidence>
<dbReference type="Pfam" id="PF13377">
    <property type="entry name" value="Peripla_BP_3"/>
    <property type="match status" value="1"/>
</dbReference>
<evidence type="ECO:0000256" key="11">
    <source>
        <dbReference type="ARBA" id="ARBA00023163"/>
    </source>
</evidence>
<dbReference type="PROSITE" id="PS50109">
    <property type="entry name" value="HIS_KIN"/>
    <property type="match status" value="1"/>
</dbReference>
<dbReference type="InterPro" id="IPR003594">
    <property type="entry name" value="HATPase_dom"/>
</dbReference>
<dbReference type="InterPro" id="IPR001610">
    <property type="entry name" value="PAC"/>
</dbReference>
<dbReference type="PROSITE" id="PS50113">
    <property type="entry name" value="PAC"/>
    <property type="match status" value="1"/>
</dbReference>
<dbReference type="SUPFAM" id="SSF55785">
    <property type="entry name" value="PYP-like sensor domain (PAS domain)"/>
    <property type="match status" value="1"/>
</dbReference>
<evidence type="ECO:0000313" key="15">
    <source>
        <dbReference type="Proteomes" id="UP001597180"/>
    </source>
</evidence>
<dbReference type="InterPro" id="IPR013655">
    <property type="entry name" value="PAS_fold_3"/>
</dbReference>
<dbReference type="InterPro" id="IPR003661">
    <property type="entry name" value="HisK_dim/P_dom"/>
</dbReference>
<dbReference type="Proteomes" id="UP001597180">
    <property type="component" value="Unassembled WGS sequence"/>
</dbReference>
<dbReference type="SUPFAM" id="SSF47384">
    <property type="entry name" value="Homodimeric domain of signal transducing histidine kinase"/>
    <property type="match status" value="1"/>
</dbReference>
<keyword evidence="5" id="KW-0547">Nucleotide-binding</keyword>
<comment type="catalytic activity">
    <reaction evidence="1">
        <text>ATP + protein L-histidine = ADP + protein N-phospho-L-histidine.</text>
        <dbReference type="EC" id="2.7.13.3"/>
    </reaction>
</comment>
<dbReference type="InterPro" id="IPR004358">
    <property type="entry name" value="Sig_transdc_His_kin-like_C"/>
</dbReference>
<evidence type="ECO:0000259" key="13">
    <source>
        <dbReference type="PROSITE" id="PS50113"/>
    </source>
</evidence>
<dbReference type="Pfam" id="PF00512">
    <property type="entry name" value="HisKA"/>
    <property type="match status" value="1"/>
</dbReference>
<dbReference type="SUPFAM" id="SSF53822">
    <property type="entry name" value="Periplasmic binding protein-like I"/>
    <property type="match status" value="1"/>
</dbReference>
<comment type="caution">
    <text evidence="14">The sequence shown here is derived from an EMBL/GenBank/DDBJ whole genome shotgun (WGS) entry which is preliminary data.</text>
</comment>
<keyword evidence="4" id="KW-0808">Transferase</keyword>
<dbReference type="SMART" id="SM00086">
    <property type="entry name" value="PAC"/>
    <property type="match status" value="1"/>
</dbReference>
<evidence type="ECO:0000256" key="3">
    <source>
        <dbReference type="ARBA" id="ARBA00022553"/>
    </source>
</evidence>
<evidence type="ECO:0000256" key="9">
    <source>
        <dbReference type="ARBA" id="ARBA00023015"/>
    </source>
</evidence>
<dbReference type="SMART" id="SM00387">
    <property type="entry name" value="HATPase_c"/>
    <property type="match status" value="1"/>
</dbReference>
<dbReference type="NCBIfam" id="TIGR00229">
    <property type="entry name" value="sensory_box"/>
    <property type="match status" value="1"/>
</dbReference>
<keyword evidence="7" id="KW-0067">ATP-binding</keyword>
<dbReference type="RefSeq" id="WP_345587922.1">
    <property type="nucleotide sequence ID" value="NZ_BAABJG010000014.1"/>
</dbReference>
<organism evidence="14 15">
    <name type="scientific">Paenibacillus vulneris</name>
    <dbReference type="NCBI Taxonomy" id="1133364"/>
    <lineage>
        <taxon>Bacteria</taxon>
        <taxon>Bacillati</taxon>
        <taxon>Bacillota</taxon>
        <taxon>Bacilli</taxon>
        <taxon>Bacillales</taxon>
        <taxon>Paenibacillaceae</taxon>
        <taxon>Paenibacillus</taxon>
    </lineage>
</organism>
<dbReference type="Pfam" id="PF02518">
    <property type="entry name" value="HATPase_c"/>
    <property type="match status" value="1"/>
</dbReference>
<name>A0ABW3UTN1_9BACL</name>
<dbReference type="CDD" id="cd00082">
    <property type="entry name" value="HisKA"/>
    <property type="match status" value="1"/>
</dbReference>
<dbReference type="InterPro" id="IPR036097">
    <property type="entry name" value="HisK_dim/P_sf"/>
</dbReference>
<dbReference type="InterPro" id="IPR035965">
    <property type="entry name" value="PAS-like_dom_sf"/>
</dbReference>
<keyword evidence="10" id="KW-0238">DNA-binding</keyword>
<dbReference type="Pfam" id="PF08447">
    <property type="entry name" value="PAS_3"/>
    <property type="match status" value="1"/>
</dbReference>
<dbReference type="Gene3D" id="3.40.50.2300">
    <property type="match status" value="2"/>
</dbReference>
<dbReference type="SUPFAM" id="SSF55874">
    <property type="entry name" value="ATPase domain of HSP90 chaperone/DNA topoisomerase II/histidine kinase"/>
    <property type="match status" value="1"/>
</dbReference>
<dbReference type="EC" id="2.7.13.3" evidence="2"/>
<feature type="domain" description="PAC" evidence="13">
    <location>
        <begin position="513"/>
        <end position="565"/>
    </location>
</feature>
<evidence type="ECO:0000256" key="8">
    <source>
        <dbReference type="ARBA" id="ARBA00023012"/>
    </source>
</evidence>
<keyword evidence="3" id="KW-0597">Phosphoprotein</keyword>
<evidence type="ECO:0000256" key="4">
    <source>
        <dbReference type="ARBA" id="ARBA00022679"/>
    </source>
</evidence>
<dbReference type="CDD" id="cd06267">
    <property type="entry name" value="PBP1_LacI_sugar_binding-like"/>
    <property type="match status" value="1"/>
</dbReference>
<dbReference type="PANTHER" id="PTHR43065">
    <property type="entry name" value="SENSOR HISTIDINE KINASE"/>
    <property type="match status" value="1"/>
</dbReference>
<dbReference type="InterPro" id="IPR000014">
    <property type="entry name" value="PAS"/>
</dbReference>
<dbReference type="PANTHER" id="PTHR43065:SF34">
    <property type="entry name" value="SPORULATION KINASE A"/>
    <property type="match status" value="1"/>
</dbReference>
<evidence type="ECO:0000256" key="5">
    <source>
        <dbReference type="ARBA" id="ARBA00022741"/>
    </source>
</evidence>
<dbReference type="EMBL" id="JBHTLU010000036">
    <property type="protein sequence ID" value="MFD1223629.1"/>
    <property type="molecule type" value="Genomic_DNA"/>
</dbReference>
<evidence type="ECO:0000313" key="14">
    <source>
        <dbReference type="EMBL" id="MFD1223629.1"/>
    </source>
</evidence>
<dbReference type="PRINTS" id="PR00344">
    <property type="entry name" value="BCTRLSENSOR"/>
</dbReference>
<keyword evidence="15" id="KW-1185">Reference proteome</keyword>
<evidence type="ECO:0000256" key="2">
    <source>
        <dbReference type="ARBA" id="ARBA00012438"/>
    </source>
</evidence>
<keyword evidence="11" id="KW-0804">Transcription</keyword>
<dbReference type="InterPro" id="IPR046335">
    <property type="entry name" value="LacI/GalR-like_sensor"/>
</dbReference>
<dbReference type="InterPro" id="IPR028082">
    <property type="entry name" value="Peripla_BP_I"/>
</dbReference>